<evidence type="ECO:0000256" key="1">
    <source>
        <dbReference type="SAM" id="MobiDB-lite"/>
    </source>
</evidence>
<reference evidence="3" key="1">
    <citation type="submission" date="2022-11" db="EMBL/GenBank/DDBJ databases">
        <title>Description of Microcella daejonensis nov. sp, isolated from riverside soil.</title>
        <authorList>
            <person name="Molina K.M."/>
            <person name="Kim S.B."/>
        </authorList>
    </citation>
    <scope>NUCLEOTIDE SEQUENCE</scope>
    <source>
        <strain evidence="3">MMS21-STM12</strain>
    </source>
</reference>
<name>A0A9E8MKX2_9MICO</name>
<keyword evidence="2" id="KW-0812">Transmembrane</keyword>
<accession>A0A9E8MKX2</accession>
<evidence type="ECO:0000313" key="3">
    <source>
        <dbReference type="EMBL" id="WAB81478.1"/>
    </source>
</evidence>
<feature type="region of interest" description="Disordered" evidence="1">
    <location>
        <begin position="60"/>
        <end position="104"/>
    </location>
</feature>
<dbReference type="RefSeq" id="WP_267781231.1">
    <property type="nucleotide sequence ID" value="NZ_CP113089.1"/>
</dbReference>
<dbReference type="Proteomes" id="UP001164706">
    <property type="component" value="Chromosome"/>
</dbReference>
<organism evidence="3 4">
    <name type="scientific">Microcella daejeonensis</name>
    <dbReference type="NCBI Taxonomy" id="2994971"/>
    <lineage>
        <taxon>Bacteria</taxon>
        <taxon>Bacillati</taxon>
        <taxon>Actinomycetota</taxon>
        <taxon>Actinomycetes</taxon>
        <taxon>Micrococcales</taxon>
        <taxon>Microbacteriaceae</taxon>
        <taxon>Microcella</taxon>
    </lineage>
</organism>
<evidence type="ECO:0000313" key="4">
    <source>
        <dbReference type="Proteomes" id="UP001164706"/>
    </source>
</evidence>
<dbReference type="KEGG" id="mdb:OVN18_00145"/>
<keyword evidence="4" id="KW-1185">Reference proteome</keyword>
<feature type="compositionally biased region" description="Polar residues" evidence="1">
    <location>
        <begin position="93"/>
        <end position="102"/>
    </location>
</feature>
<dbReference type="EMBL" id="CP113089">
    <property type="protein sequence ID" value="WAB81478.1"/>
    <property type="molecule type" value="Genomic_DNA"/>
</dbReference>
<sequence length="290" mass="30360">MTSQQSGGDAGDARAARIAELERLLFGRPDSGTTRIDGSVVDADRASALDELERLRSYRAAPAETTVPDHDDTIVRPVTPESPNDPGHGAALSRSSHAAEPSTSEHARGALRLLAAIGALALLAGALIGILTAPPAPAALDSLRSPATPVDRVRSAILRDAGLPLLADGRIIASTSGAASLLVFRAPQGTAELLRDADASLVGNELSPFGGALYLLPAPTALDRADTRRSEVCAWVVERSFAIEGRCTTLDEFAQEGLDFETERFGIRYAVAWSPAGEAELRALPVEETP</sequence>
<gene>
    <name evidence="3" type="ORF">OVN18_00145</name>
</gene>
<dbReference type="AlphaFoldDB" id="A0A9E8MKX2"/>
<protein>
    <submittedName>
        <fullName evidence="3">Uncharacterized protein</fullName>
    </submittedName>
</protein>
<keyword evidence="2" id="KW-0472">Membrane</keyword>
<proteinExistence type="predicted"/>
<keyword evidence="2" id="KW-1133">Transmembrane helix</keyword>
<feature type="transmembrane region" description="Helical" evidence="2">
    <location>
        <begin position="113"/>
        <end position="133"/>
    </location>
</feature>
<evidence type="ECO:0000256" key="2">
    <source>
        <dbReference type="SAM" id="Phobius"/>
    </source>
</evidence>